<dbReference type="Gene3D" id="1.25.10.10">
    <property type="entry name" value="Leucine-rich Repeat Variant"/>
    <property type="match status" value="1"/>
</dbReference>
<name>A0A8J6ASR9_9EUKA</name>
<dbReference type="GO" id="GO:0019888">
    <property type="term" value="F:protein phosphatase regulator activity"/>
    <property type="evidence" value="ECO:0007669"/>
    <property type="project" value="TreeGrafter"/>
</dbReference>
<reference evidence="3" key="1">
    <citation type="submission" date="2021-05" db="EMBL/GenBank/DDBJ databases">
        <title>A free-living protist that lacks canonical eukaryotic 1 DNA replication and segregation systems.</title>
        <authorList>
            <person name="Salas-Leiva D.E."/>
            <person name="Tromer E.C."/>
            <person name="Curtis B.A."/>
            <person name="Jerlstrom-Hultqvist J."/>
            <person name="Kolisko M."/>
            <person name="Yi Z."/>
            <person name="Salas-Leiva J.S."/>
            <person name="Gallot-Lavallee L."/>
            <person name="Kops G.J.P.L."/>
            <person name="Archibald J.M."/>
            <person name="Simpson A.G.B."/>
            <person name="Roger A.J."/>
        </authorList>
    </citation>
    <scope>NUCLEOTIDE SEQUENCE</scope>
    <source>
        <strain evidence="3">BICM</strain>
    </source>
</reference>
<evidence type="ECO:0000256" key="1">
    <source>
        <dbReference type="ARBA" id="ARBA00022737"/>
    </source>
</evidence>
<sequence>MDVDEIITVNEETPRDTNEDLLDILTITDIGPVVAEKGMQYCIDNILPEVSTYLSGFEWRPRAKMIRLFPSLVEHLAEESMFSGDVVAALFSVWLSDPVQAVRAAASETVAVITGKFGQDWGAASLSPQLQGLSKSDVSRFRVAAVDALESLISFFDDYHTERYALPVLLSLVADPVPNVRINVAHALNAVAVGHRSLRDKVRAAIETLYTDPDLDVKEVAEVALKQC</sequence>
<dbReference type="Pfam" id="PF13646">
    <property type="entry name" value="HEAT_2"/>
    <property type="match status" value="1"/>
</dbReference>
<dbReference type="SUPFAM" id="SSF48371">
    <property type="entry name" value="ARM repeat"/>
    <property type="match status" value="1"/>
</dbReference>
<dbReference type="GO" id="GO:0000159">
    <property type="term" value="C:protein phosphatase type 2A complex"/>
    <property type="evidence" value="ECO:0007669"/>
    <property type="project" value="TreeGrafter"/>
</dbReference>
<evidence type="ECO:0000256" key="2">
    <source>
        <dbReference type="PROSITE-ProRule" id="PRU00103"/>
    </source>
</evidence>
<dbReference type="OrthoDB" id="340346at2759"/>
<dbReference type="InterPro" id="IPR016024">
    <property type="entry name" value="ARM-type_fold"/>
</dbReference>
<dbReference type="GO" id="GO:0005829">
    <property type="term" value="C:cytosol"/>
    <property type="evidence" value="ECO:0007669"/>
    <property type="project" value="TreeGrafter"/>
</dbReference>
<dbReference type="EMBL" id="JAHDYR010000024">
    <property type="protein sequence ID" value="KAG9393571.1"/>
    <property type="molecule type" value="Genomic_DNA"/>
</dbReference>
<proteinExistence type="predicted"/>
<dbReference type="PANTHER" id="PTHR10648">
    <property type="entry name" value="SERINE/THREONINE-PROTEIN PHOSPHATASE PP2A 65 KDA REGULATORY SUBUNIT"/>
    <property type="match status" value="1"/>
</dbReference>
<evidence type="ECO:0000313" key="4">
    <source>
        <dbReference type="Proteomes" id="UP000717585"/>
    </source>
</evidence>
<dbReference type="InterPro" id="IPR011989">
    <property type="entry name" value="ARM-like"/>
</dbReference>
<dbReference type="Proteomes" id="UP000717585">
    <property type="component" value="Unassembled WGS sequence"/>
</dbReference>
<keyword evidence="4" id="KW-1185">Reference proteome</keyword>
<evidence type="ECO:0000313" key="3">
    <source>
        <dbReference type="EMBL" id="KAG9393571.1"/>
    </source>
</evidence>
<dbReference type="PROSITE" id="PS50077">
    <property type="entry name" value="HEAT_REPEAT"/>
    <property type="match status" value="1"/>
</dbReference>
<keyword evidence="1" id="KW-0677">Repeat</keyword>
<organism evidence="3 4">
    <name type="scientific">Carpediemonas membranifera</name>
    <dbReference type="NCBI Taxonomy" id="201153"/>
    <lineage>
        <taxon>Eukaryota</taxon>
        <taxon>Metamonada</taxon>
        <taxon>Carpediemonas-like organisms</taxon>
        <taxon>Carpediemonas</taxon>
    </lineage>
</organism>
<dbReference type="AlphaFoldDB" id="A0A8J6ASR9"/>
<gene>
    <name evidence="3" type="ORF">J8273_5058</name>
</gene>
<dbReference type="GO" id="GO:0005634">
    <property type="term" value="C:nucleus"/>
    <property type="evidence" value="ECO:0007669"/>
    <property type="project" value="TreeGrafter"/>
</dbReference>
<accession>A0A8J6ASR9</accession>
<dbReference type="InterPro" id="IPR021133">
    <property type="entry name" value="HEAT_type_2"/>
</dbReference>
<feature type="repeat" description="HEAT" evidence="2">
    <location>
        <begin position="165"/>
        <end position="192"/>
    </location>
</feature>
<dbReference type="PANTHER" id="PTHR10648:SF4">
    <property type="entry name" value="PROTEIN PHOSPHATASE 2 (FORMERLY 2A), REGULATORY SUBUNIT A, BETA ISOFORM-RELATED"/>
    <property type="match status" value="1"/>
</dbReference>
<comment type="caution">
    <text evidence="3">The sequence shown here is derived from an EMBL/GenBank/DDBJ whole genome shotgun (WGS) entry which is preliminary data.</text>
</comment>
<dbReference type="InterPro" id="IPR051023">
    <property type="entry name" value="PP2A_Regulatory_Subunit_A"/>
</dbReference>
<protein>
    <submittedName>
        <fullName evidence="3">Serine/threonine-protein phosphatase 2A 65 kDa regulatory subunit A</fullName>
    </submittedName>
</protein>